<organism evidence="2 3">
    <name type="scientific">Lacrimispora xylanolytica</name>
    <dbReference type="NCBI Taxonomy" id="29375"/>
    <lineage>
        <taxon>Bacteria</taxon>
        <taxon>Bacillati</taxon>
        <taxon>Bacillota</taxon>
        <taxon>Clostridia</taxon>
        <taxon>Lachnospirales</taxon>
        <taxon>Lachnospiraceae</taxon>
        <taxon>Lacrimispora</taxon>
    </lineage>
</organism>
<accession>A0ABY7A953</accession>
<feature type="transmembrane region" description="Helical" evidence="1">
    <location>
        <begin position="51"/>
        <end position="71"/>
    </location>
</feature>
<evidence type="ECO:0008006" key="4">
    <source>
        <dbReference type="Google" id="ProtNLM"/>
    </source>
</evidence>
<keyword evidence="1" id="KW-0472">Membrane</keyword>
<evidence type="ECO:0000313" key="3">
    <source>
        <dbReference type="Proteomes" id="UP001163115"/>
    </source>
</evidence>
<dbReference type="EMBL" id="CP113524">
    <property type="protein sequence ID" value="WAJ23012.1"/>
    <property type="molecule type" value="Genomic_DNA"/>
</dbReference>
<keyword evidence="1" id="KW-0812">Transmembrane</keyword>
<evidence type="ECO:0000256" key="1">
    <source>
        <dbReference type="SAM" id="Phobius"/>
    </source>
</evidence>
<name>A0ABY7A953_9FIRM</name>
<reference evidence="2" key="1">
    <citation type="submission" date="2022-11" db="EMBL/GenBank/DDBJ databases">
        <title>Lacrimispora xylanolytica sy1, complete genome.</title>
        <authorList>
            <person name="Choi S."/>
        </authorList>
    </citation>
    <scope>NUCLEOTIDE SEQUENCE</scope>
    <source>
        <strain evidence="2">Sy1</strain>
    </source>
</reference>
<keyword evidence="1" id="KW-1133">Transmembrane helix</keyword>
<keyword evidence="3" id="KW-1185">Reference proteome</keyword>
<dbReference type="Proteomes" id="UP001163115">
    <property type="component" value="Chromosome"/>
</dbReference>
<proteinExistence type="predicted"/>
<protein>
    <recommendedName>
        <fullName evidence="4">DUF4367 domain-containing protein</fullName>
    </recommendedName>
</protein>
<sequence length="259" mass="29332">MARNLDDELRDKIKTELDSLEPMVDRERRLLEIHKKCNQRSGHMKLRTNKLAAAFMAVAVITVLGTVTAVASGKITSFISSSDNRDNYTIAELREKAADQMKMSPKIPESLSNDLNFLNGHISKVRGVGDDNIEVMEYPQAYANYGKNKQVTLTSHVHQEALAEENDKAAKKEVYHNVTMTVSSQSYLFLPPDKEPSPEDKKLEEEGKLMISYGSSEEERKVYQMVSWSENGIDYLLFTFDEFGLEPLTGMARDIIDMK</sequence>
<dbReference type="RefSeq" id="WP_268114618.1">
    <property type="nucleotide sequence ID" value="NZ_CP113524.1"/>
</dbReference>
<evidence type="ECO:0000313" key="2">
    <source>
        <dbReference type="EMBL" id="WAJ23012.1"/>
    </source>
</evidence>
<gene>
    <name evidence="2" type="ORF">OW255_15775</name>
</gene>